<dbReference type="InterPro" id="IPR004424">
    <property type="entry name" value="IspE"/>
</dbReference>
<organism evidence="12 13">
    <name type="scientific">Luteitalea pratensis</name>
    <dbReference type="NCBI Taxonomy" id="1855912"/>
    <lineage>
        <taxon>Bacteria</taxon>
        <taxon>Pseudomonadati</taxon>
        <taxon>Acidobacteriota</taxon>
        <taxon>Vicinamibacteria</taxon>
        <taxon>Vicinamibacterales</taxon>
        <taxon>Vicinamibacteraceae</taxon>
        <taxon>Luteitalea</taxon>
    </lineage>
</organism>
<dbReference type="Gene3D" id="3.30.70.890">
    <property type="entry name" value="GHMP kinase, C-terminal domain"/>
    <property type="match status" value="1"/>
</dbReference>
<dbReference type="PATRIC" id="fig|1813736.3.peg.5177"/>
<gene>
    <name evidence="9 12" type="primary">ispE</name>
    <name evidence="12" type="ORF">LuPra_04922</name>
</gene>
<proteinExistence type="inferred from homology"/>
<evidence type="ECO:0000259" key="11">
    <source>
        <dbReference type="Pfam" id="PF08544"/>
    </source>
</evidence>
<dbReference type="PANTHER" id="PTHR43527:SF2">
    <property type="entry name" value="4-DIPHOSPHOCYTIDYL-2-C-METHYL-D-ERYTHRITOL KINASE, CHLOROPLASTIC"/>
    <property type="match status" value="1"/>
</dbReference>
<reference evidence="12 13" key="1">
    <citation type="journal article" date="2016" name="Genome Announc.">
        <title>First Complete Genome Sequence of a Subdivision 6 Acidobacterium Strain.</title>
        <authorList>
            <person name="Huang S."/>
            <person name="Vieira S."/>
            <person name="Bunk B."/>
            <person name="Riedel T."/>
            <person name="Sproer C."/>
            <person name="Overmann J."/>
        </authorList>
    </citation>
    <scope>NUCLEOTIDE SEQUENCE [LARGE SCALE GENOMIC DNA]</scope>
    <source>
        <strain evidence="13">DSM 100886 HEG_-6_39</strain>
    </source>
</reference>
<keyword evidence="4 9" id="KW-0808">Transferase</keyword>
<comment type="pathway">
    <text evidence="9">Isoprenoid biosynthesis; isopentenyl diphosphate biosynthesis via DXP pathway; isopentenyl diphosphate from 1-deoxy-D-xylulose 5-phosphate: step 3/6.</text>
</comment>
<dbReference type="Pfam" id="PF00288">
    <property type="entry name" value="GHMP_kinases_N"/>
    <property type="match status" value="1"/>
</dbReference>
<sequence>MAHWQESSGLAASARASARKGEPAQPLWVTHAPAKVNLDLRMRGLRPDGYHLLTTVLQSIALADTLTLRARPGPFGMACDTAGVPADARNLAWQGAAAMAAHLGVPLDGWELALEKHVPAAAGLGGGSADAAAAARLIASAAGRSLDAAELAEVIGPLGADVAFFAWGGTMRGEGVGDLLTPLPDVPGASVLLVRPPFGVSTSQAYGWFDETLNAERRTLNAERRTLKVEGRRPNAEGRTSSFGNDLEGPVSARHPEISAIVDRLRGAGAAHAGMSGSGSACFGLFEPAANLAALASGWPDGTRVWHTRLLSRSEYQSATAVR</sequence>
<keyword evidence="7 9" id="KW-0067">ATP-binding</keyword>
<evidence type="ECO:0000256" key="9">
    <source>
        <dbReference type="HAMAP-Rule" id="MF_00061"/>
    </source>
</evidence>
<feature type="active site" evidence="9">
    <location>
        <position position="35"/>
    </location>
</feature>
<name>A0A143PSQ1_LUTPR</name>
<dbReference type="GO" id="GO:0005524">
    <property type="term" value="F:ATP binding"/>
    <property type="evidence" value="ECO:0007669"/>
    <property type="project" value="UniProtKB-UniRule"/>
</dbReference>
<keyword evidence="5 9" id="KW-0547">Nucleotide-binding</keyword>
<dbReference type="PIRSF" id="PIRSF010376">
    <property type="entry name" value="IspE"/>
    <property type="match status" value="1"/>
</dbReference>
<evidence type="ECO:0000259" key="10">
    <source>
        <dbReference type="Pfam" id="PF00288"/>
    </source>
</evidence>
<accession>A0A143PSQ1</accession>
<feature type="domain" description="GHMP kinase C-terminal" evidence="11">
    <location>
        <begin position="245"/>
        <end position="298"/>
    </location>
</feature>
<evidence type="ECO:0000256" key="4">
    <source>
        <dbReference type="ARBA" id="ARBA00022679"/>
    </source>
</evidence>
<dbReference type="RefSeq" id="WP_110173192.1">
    <property type="nucleotide sequence ID" value="NZ_CP015136.1"/>
</dbReference>
<dbReference type="GO" id="GO:0019288">
    <property type="term" value="P:isopentenyl diphosphate biosynthetic process, methylerythritol 4-phosphate pathway"/>
    <property type="evidence" value="ECO:0007669"/>
    <property type="project" value="UniProtKB-UniRule"/>
</dbReference>
<dbReference type="SUPFAM" id="SSF54211">
    <property type="entry name" value="Ribosomal protein S5 domain 2-like"/>
    <property type="match status" value="1"/>
</dbReference>
<feature type="binding site" evidence="9">
    <location>
        <begin position="119"/>
        <end position="129"/>
    </location>
    <ligand>
        <name>ATP</name>
        <dbReference type="ChEBI" id="CHEBI:30616"/>
    </ligand>
</feature>
<evidence type="ECO:0000256" key="5">
    <source>
        <dbReference type="ARBA" id="ARBA00022741"/>
    </source>
</evidence>
<feature type="domain" description="GHMP kinase N-terminal" evidence="10">
    <location>
        <begin position="90"/>
        <end position="169"/>
    </location>
</feature>
<dbReference type="EMBL" id="CP015136">
    <property type="protein sequence ID" value="AMY11665.1"/>
    <property type="molecule type" value="Genomic_DNA"/>
</dbReference>
<comment type="function">
    <text evidence="9">Catalyzes the phosphorylation of the position 2 hydroxy group of 4-diphosphocytidyl-2C-methyl-D-erythritol.</text>
</comment>
<evidence type="ECO:0000256" key="2">
    <source>
        <dbReference type="ARBA" id="ARBA00012052"/>
    </source>
</evidence>
<dbReference type="PANTHER" id="PTHR43527">
    <property type="entry name" value="4-DIPHOSPHOCYTIDYL-2-C-METHYL-D-ERYTHRITOL KINASE, CHLOROPLASTIC"/>
    <property type="match status" value="1"/>
</dbReference>
<comment type="catalytic activity">
    <reaction evidence="9">
        <text>4-CDP-2-C-methyl-D-erythritol + ATP = 4-CDP-2-C-methyl-D-erythritol 2-phosphate + ADP + H(+)</text>
        <dbReference type="Rhea" id="RHEA:18437"/>
        <dbReference type="ChEBI" id="CHEBI:15378"/>
        <dbReference type="ChEBI" id="CHEBI:30616"/>
        <dbReference type="ChEBI" id="CHEBI:57823"/>
        <dbReference type="ChEBI" id="CHEBI:57919"/>
        <dbReference type="ChEBI" id="CHEBI:456216"/>
        <dbReference type="EC" id="2.7.1.148"/>
    </reaction>
</comment>
<dbReference type="EC" id="2.7.1.148" evidence="2 9"/>
<dbReference type="GO" id="GO:0016114">
    <property type="term" value="P:terpenoid biosynthetic process"/>
    <property type="evidence" value="ECO:0007669"/>
    <property type="project" value="UniProtKB-UniRule"/>
</dbReference>
<dbReference type="InterPro" id="IPR014721">
    <property type="entry name" value="Ribsml_uS5_D2-typ_fold_subgr"/>
</dbReference>
<evidence type="ECO:0000256" key="7">
    <source>
        <dbReference type="ARBA" id="ARBA00022840"/>
    </source>
</evidence>
<dbReference type="InterPro" id="IPR036554">
    <property type="entry name" value="GHMP_kinase_C_sf"/>
</dbReference>
<evidence type="ECO:0000313" key="13">
    <source>
        <dbReference type="Proteomes" id="UP000076079"/>
    </source>
</evidence>
<comment type="similarity">
    <text evidence="1 9">Belongs to the GHMP kinase family. IspE subfamily.</text>
</comment>
<dbReference type="Gene3D" id="3.30.230.10">
    <property type="match status" value="1"/>
</dbReference>
<dbReference type="STRING" id="1855912.LuPra_04922"/>
<dbReference type="Pfam" id="PF08544">
    <property type="entry name" value="GHMP_kinases_C"/>
    <property type="match status" value="1"/>
</dbReference>
<keyword evidence="6 9" id="KW-0418">Kinase</keyword>
<feature type="active site" evidence="9">
    <location>
        <position position="161"/>
    </location>
</feature>
<keyword evidence="13" id="KW-1185">Reference proteome</keyword>
<dbReference type="HAMAP" id="MF_00061">
    <property type="entry name" value="IspE"/>
    <property type="match status" value="1"/>
</dbReference>
<protein>
    <recommendedName>
        <fullName evidence="3 9">4-diphosphocytidyl-2-C-methyl-D-erythritol kinase</fullName>
        <shortName evidence="9">CMK</shortName>
        <ecNumber evidence="2 9">2.7.1.148</ecNumber>
    </recommendedName>
    <alternativeName>
        <fullName evidence="8 9">4-(cytidine-5'-diphospho)-2-C-methyl-D-erythritol kinase</fullName>
    </alternativeName>
</protein>
<keyword evidence="9" id="KW-0414">Isoprene biosynthesis</keyword>
<dbReference type="UniPathway" id="UPA00056">
    <property type="reaction ID" value="UER00094"/>
</dbReference>
<evidence type="ECO:0000313" key="12">
    <source>
        <dbReference type="EMBL" id="AMY11665.1"/>
    </source>
</evidence>
<dbReference type="AlphaFoldDB" id="A0A143PSQ1"/>
<evidence type="ECO:0000256" key="1">
    <source>
        <dbReference type="ARBA" id="ARBA00009684"/>
    </source>
</evidence>
<dbReference type="GO" id="GO:0050515">
    <property type="term" value="F:4-(cytidine 5'-diphospho)-2-C-methyl-D-erythritol kinase activity"/>
    <property type="evidence" value="ECO:0007669"/>
    <property type="project" value="UniProtKB-UniRule"/>
</dbReference>
<dbReference type="InterPro" id="IPR006204">
    <property type="entry name" value="GHMP_kinase_N_dom"/>
</dbReference>
<dbReference type="SUPFAM" id="SSF55060">
    <property type="entry name" value="GHMP Kinase, C-terminal domain"/>
    <property type="match status" value="1"/>
</dbReference>
<evidence type="ECO:0000256" key="8">
    <source>
        <dbReference type="ARBA" id="ARBA00032554"/>
    </source>
</evidence>
<dbReference type="InterPro" id="IPR020568">
    <property type="entry name" value="Ribosomal_Su5_D2-typ_SF"/>
</dbReference>
<dbReference type="OrthoDB" id="9809438at2"/>
<dbReference type="NCBIfam" id="TIGR00154">
    <property type="entry name" value="ispE"/>
    <property type="match status" value="1"/>
</dbReference>
<dbReference type="KEGG" id="abac:LuPra_04922"/>
<reference evidence="13" key="2">
    <citation type="submission" date="2016-04" db="EMBL/GenBank/DDBJ databases">
        <title>First Complete Genome Sequence of a Subdivision 6 Acidobacterium.</title>
        <authorList>
            <person name="Huang S."/>
            <person name="Vieira S."/>
            <person name="Bunk B."/>
            <person name="Riedel T."/>
            <person name="Sproeer C."/>
            <person name="Overmann J."/>
        </authorList>
    </citation>
    <scope>NUCLEOTIDE SEQUENCE [LARGE SCALE GENOMIC DNA]</scope>
    <source>
        <strain evidence="13">DSM 100886 HEG_-6_39</strain>
    </source>
</reference>
<dbReference type="Proteomes" id="UP000076079">
    <property type="component" value="Chromosome"/>
</dbReference>
<evidence type="ECO:0000256" key="3">
    <source>
        <dbReference type="ARBA" id="ARBA00017473"/>
    </source>
</evidence>
<dbReference type="InterPro" id="IPR013750">
    <property type="entry name" value="GHMP_kinase_C_dom"/>
</dbReference>
<evidence type="ECO:0000256" key="6">
    <source>
        <dbReference type="ARBA" id="ARBA00022777"/>
    </source>
</evidence>